<evidence type="ECO:0000313" key="2">
    <source>
        <dbReference type="EMBL" id="KAG0486088.1"/>
    </source>
</evidence>
<feature type="region of interest" description="Disordered" evidence="1">
    <location>
        <begin position="156"/>
        <end position="179"/>
    </location>
</feature>
<proteinExistence type="predicted"/>
<dbReference type="AlphaFoldDB" id="A0A835R976"/>
<evidence type="ECO:0000313" key="3">
    <source>
        <dbReference type="Proteomes" id="UP000639772"/>
    </source>
</evidence>
<dbReference type="Proteomes" id="UP000639772">
    <property type="component" value="Unassembled WGS sequence"/>
</dbReference>
<accession>A0A835R976</accession>
<sequence>MTISEGREQVRRYVLLFRDTVKELPRSRALTAHRSSILSLEYKKVRSGDERFSGLKFVGKQLDALGCLCCESLLRIRYFSHGGDQILSSIELTIALQTCDLKPPSSIATRAELKEAGLVTFGPLKLTVSKLAHLEGRRSHAEYRMIIKMETRVIFSPGKEHDPRPPPTTYFCLSPDNDH</sequence>
<gene>
    <name evidence="2" type="ORF">HPP92_008183</name>
</gene>
<protein>
    <submittedName>
        <fullName evidence="2">Uncharacterized protein</fullName>
    </submittedName>
</protein>
<organism evidence="2 3">
    <name type="scientific">Vanilla planifolia</name>
    <name type="common">Vanilla</name>
    <dbReference type="NCBI Taxonomy" id="51239"/>
    <lineage>
        <taxon>Eukaryota</taxon>
        <taxon>Viridiplantae</taxon>
        <taxon>Streptophyta</taxon>
        <taxon>Embryophyta</taxon>
        <taxon>Tracheophyta</taxon>
        <taxon>Spermatophyta</taxon>
        <taxon>Magnoliopsida</taxon>
        <taxon>Liliopsida</taxon>
        <taxon>Asparagales</taxon>
        <taxon>Orchidaceae</taxon>
        <taxon>Vanilloideae</taxon>
        <taxon>Vanilleae</taxon>
        <taxon>Vanilla</taxon>
    </lineage>
</organism>
<comment type="caution">
    <text evidence="2">The sequence shown here is derived from an EMBL/GenBank/DDBJ whole genome shotgun (WGS) entry which is preliminary data.</text>
</comment>
<reference evidence="2 3" key="1">
    <citation type="journal article" date="2020" name="Nat. Food">
        <title>A phased Vanilla planifolia genome enables genetic improvement of flavour and production.</title>
        <authorList>
            <person name="Hasing T."/>
            <person name="Tang H."/>
            <person name="Brym M."/>
            <person name="Khazi F."/>
            <person name="Huang T."/>
            <person name="Chambers A.H."/>
        </authorList>
    </citation>
    <scope>NUCLEOTIDE SEQUENCE [LARGE SCALE GENOMIC DNA]</scope>
    <source>
        <tissue evidence="2">Leaf</tissue>
    </source>
</reference>
<dbReference type="EMBL" id="JADCNM010000004">
    <property type="protein sequence ID" value="KAG0486088.1"/>
    <property type="molecule type" value="Genomic_DNA"/>
</dbReference>
<name>A0A835R976_VANPL</name>
<evidence type="ECO:0000256" key="1">
    <source>
        <dbReference type="SAM" id="MobiDB-lite"/>
    </source>
</evidence>